<dbReference type="EMBL" id="JAAMOZ010000001">
    <property type="protein sequence ID" value="NIH57555.1"/>
    <property type="molecule type" value="Genomic_DNA"/>
</dbReference>
<accession>A0ABX0SKI0</accession>
<organism evidence="3 4">
    <name type="scientific">Brooklawnia cerclae</name>
    <dbReference type="NCBI Taxonomy" id="349934"/>
    <lineage>
        <taxon>Bacteria</taxon>
        <taxon>Bacillati</taxon>
        <taxon>Actinomycetota</taxon>
        <taxon>Actinomycetes</taxon>
        <taxon>Propionibacteriales</taxon>
        <taxon>Propionibacteriaceae</taxon>
        <taxon>Brooklawnia</taxon>
    </lineage>
</organism>
<comment type="caution">
    <text evidence="3">The sequence shown here is derived from an EMBL/GenBank/DDBJ whole genome shotgun (WGS) entry which is preliminary data.</text>
</comment>
<protein>
    <submittedName>
        <fullName evidence="3">Uncharacterized protein</fullName>
    </submittedName>
</protein>
<evidence type="ECO:0000256" key="1">
    <source>
        <dbReference type="SAM" id="MobiDB-lite"/>
    </source>
</evidence>
<keyword evidence="2" id="KW-0472">Membrane</keyword>
<feature type="transmembrane region" description="Helical" evidence="2">
    <location>
        <begin position="148"/>
        <end position="169"/>
    </location>
</feature>
<evidence type="ECO:0000256" key="2">
    <source>
        <dbReference type="SAM" id="Phobius"/>
    </source>
</evidence>
<keyword evidence="2" id="KW-0812">Transmembrane</keyword>
<sequence>MSKKARLAAELAAAQEAAARAAEHGSSTLDDVVGYVVPRAVHAKDQAAAVVGPAFEGAKERIVPLVNDVVDKVTPAVQSAYETVSDKVERDVYPWIQERLDEAGEDPRVIEATRRSRSALAAIKGDLLLPDPEPVIVIRKRHGVLRTILAGVGLAALIAAVVVAVRTVLGTSDDGWSPQEPMEPAQDTDDEWGDSPFDDVKTEPDVDTTTPTSDEQAAEAMDAEGGAQADDAPSAGSYGEGAYVGSEPPEGYTIKGNERSMKYHTSSAAGYERTNADVWFNSEEAAQAAGFTRALR</sequence>
<keyword evidence="4" id="KW-1185">Reference proteome</keyword>
<name>A0ABX0SKI0_9ACTN</name>
<dbReference type="RefSeq" id="WP_167167455.1">
    <property type="nucleotide sequence ID" value="NZ_BAAAOO010000007.1"/>
</dbReference>
<keyword evidence="2" id="KW-1133">Transmembrane helix</keyword>
<gene>
    <name evidence="3" type="ORF">FB473_002200</name>
</gene>
<dbReference type="Proteomes" id="UP000749311">
    <property type="component" value="Unassembled WGS sequence"/>
</dbReference>
<proteinExistence type="predicted"/>
<evidence type="ECO:0000313" key="4">
    <source>
        <dbReference type="Proteomes" id="UP000749311"/>
    </source>
</evidence>
<feature type="compositionally biased region" description="Acidic residues" evidence="1">
    <location>
        <begin position="186"/>
        <end position="197"/>
    </location>
</feature>
<reference evidence="3 4" key="1">
    <citation type="submission" date="2020-02" db="EMBL/GenBank/DDBJ databases">
        <title>Sequencing the genomes of 1000 actinobacteria strains.</title>
        <authorList>
            <person name="Klenk H.-P."/>
        </authorList>
    </citation>
    <scope>NUCLEOTIDE SEQUENCE [LARGE SCALE GENOMIC DNA]</scope>
    <source>
        <strain evidence="3 4">DSM 19609</strain>
    </source>
</reference>
<feature type="region of interest" description="Disordered" evidence="1">
    <location>
        <begin position="171"/>
        <end position="258"/>
    </location>
</feature>
<evidence type="ECO:0000313" key="3">
    <source>
        <dbReference type="EMBL" id="NIH57555.1"/>
    </source>
</evidence>